<name>A0A3R7BE21_APHAT</name>
<evidence type="ECO:0000313" key="2">
    <source>
        <dbReference type="EMBL" id="RHZ08325.1"/>
    </source>
</evidence>
<gene>
    <name evidence="2" type="ORF">DYB26_009719</name>
</gene>
<accession>A0A3R7BE21</accession>
<proteinExistence type="predicted"/>
<dbReference type="EMBL" id="QUTF01015866">
    <property type="protein sequence ID" value="RHZ08325.1"/>
    <property type="molecule type" value="Genomic_DNA"/>
</dbReference>
<dbReference type="Proteomes" id="UP000286510">
    <property type="component" value="Unassembled WGS sequence"/>
</dbReference>
<dbReference type="AlphaFoldDB" id="A0A3R7BE21"/>
<protein>
    <submittedName>
        <fullName evidence="2">Uncharacterized protein</fullName>
    </submittedName>
</protein>
<sequence>MECTSPEVYPKTSVENEAERRRTKQDAVQAILPVKAAEAKTRGLAPAEAMRLLDLFAKHIDVFGEDLGDDLPVEVEPLEVRIKPGSTPVKCGMRWYPQLYV</sequence>
<evidence type="ECO:0000313" key="3">
    <source>
        <dbReference type="Proteomes" id="UP000286510"/>
    </source>
</evidence>
<reference evidence="2 3" key="1">
    <citation type="submission" date="2018-08" db="EMBL/GenBank/DDBJ databases">
        <title>Aphanomyces genome sequencing and annotation.</title>
        <authorList>
            <person name="Minardi D."/>
            <person name="Oidtmann B."/>
            <person name="Van Der Giezen M."/>
            <person name="Studholme D.J."/>
        </authorList>
    </citation>
    <scope>NUCLEOTIDE SEQUENCE [LARGE SCALE GENOMIC DNA]</scope>
    <source>
        <strain evidence="2 3">FDL457</strain>
    </source>
</reference>
<comment type="caution">
    <text evidence="2">The sequence shown here is derived from an EMBL/GenBank/DDBJ whole genome shotgun (WGS) entry which is preliminary data.</text>
</comment>
<feature type="region of interest" description="Disordered" evidence="1">
    <location>
        <begin position="1"/>
        <end position="25"/>
    </location>
</feature>
<organism evidence="2 3">
    <name type="scientific">Aphanomyces astaci</name>
    <name type="common">Crayfish plague agent</name>
    <dbReference type="NCBI Taxonomy" id="112090"/>
    <lineage>
        <taxon>Eukaryota</taxon>
        <taxon>Sar</taxon>
        <taxon>Stramenopiles</taxon>
        <taxon>Oomycota</taxon>
        <taxon>Saprolegniomycetes</taxon>
        <taxon>Saprolegniales</taxon>
        <taxon>Verrucalvaceae</taxon>
        <taxon>Aphanomyces</taxon>
    </lineage>
</organism>
<evidence type="ECO:0000256" key="1">
    <source>
        <dbReference type="SAM" id="MobiDB-lite"/>
    </source>
</evidence>